<name>A0A6B2JNG7_9RHOB</name>
<sequence>MPNALAQLALLAWPVASFLLFRKLPAGRALIASLLIAYLLLPPQPAGVDLPLLPPLTKNTIPSLVAFLLVLSMHRVGLQILPSSLAGRVLVGAFVFSPLATTVTNLEWVIWGPVVLPGLGLRDALASTVQQLLILLPFLLARALLSQPEDQRDLLKALVIAGLAYSLPMLLEVRLSPQLNIWVYGFFQHSFEQMMRGEGFRPIVFLYHGLWAAFFCMTCVVAALTLAKEAEGQGRAVYLGAALYLFAVLVACKSLASLVYGVLAAPLILLLRPLWQINIAALLACLALLYPVAKGLDLVPQEEILAAASSASHDRAASLNYRFVNEDMILQRAEQKPLFGWGGWGRNLVRDPDTGVQLSVPDGQWIVTLSTFGWVGFLAEFGLLVLPVFMLWRKRMASGPGAVATIVGPILLLHGINLADLIPNATLTPVTWLVAGGMLGYAEGFVPQHRPAPAPLKTVL</sequence>
<feature type="transmembrane region" description="Helical" evidence="1">
    <location>
        <begin position="365"/>
        <end position="392"/>
    </location>
</feature>
<keyword evidence="1" id="KW-1133">Transmembrane helix</keyword>
<evidence type="ECO:0000313" key="2">
    <source>
        <dbReference type="EMBL" id="NDU99464.1"/>
    </source>
</evidence>
<organism evidence="2 3">
    <name type="scientific">Pseudoroseicyclus tamaricis</name>
    <dbReference type="NCBI Taxonomy" id="2705421"/>
    <lineage>
        <taxon>Bacteria</taxon>
        <taxon>Pseudomonadati</taxon>
        <taxon>Pseudomonadota</taxon>
        <taxon>Alphaproteobacteria</taxon>
        <taxon>Rhodobacterales</taxon>
        <taxon>Paracoccaceae</taxon>
        <taxon>Pseudoroseicyclus</taxon>
    </lineage>
</organism>
<feature type="transmembrane region" description="Helical" evidence="1">
    <location>
        <begin position="204"/>
        <end position="224"/>
    </location>
</feature>
<gene>
    <name evidence="2" type="ORF">GZA08_00590</name>
</gene>
<evidence type="ECO:0000256" key="1">
    <source>
        <dbReference type="SAM" id="Phobius"/>
    </source>
</evidence>
<accession>A0A6B2JNG7</accession>
<dbReference type="Proteomes" id="UP000474757">
    <property type="component" value="Unassembled WGS sequence"/>
</dbReference>
<feature type="transmembrane region" description="Helical" evidence="1">
    <location>
        <begin position="124"/>
        <end position="145"/>
    </location>
</feature>
<feature type="transmembrane region" description="Helical" evidence="1">
    <location>
        <begin position="236"/>
        <end position="263"/>
    </location>
</feature>
<keyword evidence="3" id="KW-1185">Reference proteome</keyword>
<comment type="caution">
    <text evidence="2">The sequence shown here is derived from an EMBL/GenBank/DDBJ whole genome shotgun (WGS) entry which is preliminary data.</text>
</comment>
<reference evidence="2 3" key="1">
    <citation type="submission" date="2020-02" db="EMBL/GenBank/DDBJ databases">
        <title>Pseudoroseicyclus tamarix, sp. nov., isolated from offshore sediment of a Tamarix chinensis forest.</title>
        <authorList>
            <person name="Gai Y."/>
        </authorList>
    </citation>
    <scope>NUCLEOTIDE SEQUENCE [LARGE SCALE GENOMIC DNA]</scope>
    <source>
        <strain evidence="2 3">CLL3-39</strain>
    </source>
</reference>
<dbReference type="EMBL" id="JAAGAB010000001">
    <property type="protein sequence ID" value="NDU99464.1"/>
    <property type="molecule type" value="Genomic_DNA"/>
</dbReference>
<feature type="transmembrane region" description="Helical" evidence="1">
    <location>
        <begin position="85"/>
        <end position="104"/>
    </location>
</feature>
<proteinExistence type="predicted"/>
<keyword evidence="1" id="KW-0472">Membrane</keyword>
<dbReference type="RefSeq" id="WP_163888990.1">
    <property type="nucleotide sequence ID" value="NZ_JAAFYS010000001.1"/>
</dbReference>
<keyword evidence="1" id="KW-0812">Transmembrane</keyword>
<evidence type="ECO:0000313" key="3">
    <source>
        <dbReference type="Proteomes" id="UP000474757"/>
    </source>
</evidence>
<feature type="transmembrane region" description="Helical" evidence="1">
    <location>
        <begin position="61"/>
        <end position="78"/>
    </location>
</feature>
<feature type="transmembrane region" description="Helical" evidence="1">
    <location>
        <begin position="275"/>
        <end position="293"/>
    </location>
</feature>
<dbReference type="AlphaFoldDB" id="A0A6B2JNG7"/>
<evidence type="ECO:0008006" key="4">
    <source>
        <dbReference type="Google" id="ProtNLM"/>
    </source>
</evidence>
<protein>
    <recommendedName>
        <fullName evidence="4">O-antigen ligase-like membrane protein</fullName>
    </recommendedName>
</protein>